<dbReference type="Pfam" id="PF17956">
    <property type="entry name" value="NAPRTase_C"/>
    <property type="match status" value="1"/>
</dbReference>
<dbReference type="EC" id="6.3.4.21" evidence="3 9"/>
<evidence type="ECO:0000256" key="4">
    <source>
        <dbReference type="ARBA" id="ARBA00022553"/>
    </source>
</evidence>
<evidence type="ECO:0000313" key="14">
    <source>
        <dbReference type="Proteomes" id="UP000190774"/>
    </source>
</evidence>
<evidence type="ECO:0000256" key="2">
    <source>
        <dbReference type="ARBA" id="ARBA00010897"/>
    </source>
</evidence>
<dbReference type="InterPro" id="IPR040727">
    <property type="entry name" value="NAPRTase_N"/>
</dbReference>
<feature type="domain" description="Nicotinate phosphoribosyltransferase C-terminal" evidence="12">
    <location>
        <begin position="368"/>
        <end position="469"/>
    </location>
</feature>
<dbReference type="STRING" id="48467.SAMN02745166_01143"/>
<protein>
    <recommendedName>
        <fullName evidence="3 9">Nicotinate phosphoribosyltransferase</fullName>
        <ecNumber evidence="3 9">6.3.4.21</ecNumber>
    </recommendedName>
</protein>
<accession>A0A1T4X700</accession>
<dbReference type="Proteomes" id="UP000190774">
    <property type="component" value="Unassembled WGS sequence"/>
</dbReference>
<comment type="pathway">
    <text evidence="1 9">Cofactor biosynthesis; NAD(+) biosynthesis; nicotinate D-ribonucleotide from nicotinate: step 1/1.</text>
</comment>
<dbReference type="GO" id="GO:0005829">
    <property type="term" value="C:cytosol"/>
    <property type="evidence" value="ECO:0007669"/>
    <property type="project" value="TreeGrafter"/>
</dbReference>
<keyword evidence="13" id="KW-0328">Glycosyltransferase</keyword>
<evidence type="ECO:0000259" key="11">
    <source>
        <dbReference type="Pfam" id="PF17767"/>
    </source>
</evidence>
<evidence type="ECO:0000259" key="12">
    <source>
        <dbReference type="Pfam" id="PF17956"/>
    </source>
</evidence>
<dbReference type="EMBL" id="FUYE01000003">
    <property type="protein sequence ID" value="SKA85414.1"/>
    <property type="molecule type" value="Genomic_DNA"/>
</dbReference>
<sequence>MNSNTPLLTDLYQLTMAAGYWKCGKAEQEAVFHLFFRRLPFAGGYAVAAGLGDVVAWLQGFRFEASDLEYLATLPGRDGKPLFCQGFLDYLAQMKWQCDVDAIPEGTVVFPHEPLIRVKGPLIQAQLIETALLNIVNFQTLIATKAARVCLAAQGEPVLEFGLRRAQGPDGAVMASRAAFIGGCASTSNVLAGKIHGIPVRGTHAHSWVMSFETELEAFAAYAEAMPNNCVFLVDTYDTLDGVRHAVEIGQRLREQGHEMAGIRLDSGDLAWLSVEARRLLDAAGFPDAFIVASNDLDEHLIESLKHQEAKVNVWGVGTRLVTGGEQAALGGVYKLGAIRNAQGVWEPKIKLSEQAIKVSNPGIQQVRRYMLNGEFRGDAIYDEEAGCPEVVEIQHPVDPQRSKSIPEEASHEDLLKPVFRNGKRVMDLPTLPQIQAHCREQLTHLHPTIKRLLNPHSYTAGVERSLHERKLAMIATAKTHH</sequence>
<dbReference type="InterPro" id="IPR036068">
    <property type="entry name" value="Nicotinate_pribotase-like_C"/>
</dbReference>
<keyword evidence="14" id="KW-1185">Reference proteome</keyword>
<comment type="similarity">
    <text evidence="2 9">Belongs to the NAPRTase family.</text>
</comment>
<comment type="function">
    <text evidence="9">Catalyzes the first step in the biosynthesis of NAD from nicotinic acid, the ATP-dependent synthesis of beta-nicotinate D-ribonucleotide from nicotinate and 5-phospho-D-ribose 1-phosphate.</text>
</comment>
<dbReference type="InterPro" id="IPR006405">
    <property type="entry name" value="Nic_PRibTrfase_pncB"/>
</dbReference>
<dbReference type="GO" id="GO:0047280">
    <property type="term" value="F:nicotinamide phosphoribosyltransferase activity"/>
    <property type="evidence" value="ECO:0007669"/>
    <property type="project" value="UniProtKB-ARBA"/>
</dbReference>
<dbReference type="Pfam" id="PF04095">
    <property type="entry name" value="NAPRTase"/>
    <property type="match status" value="1"/>
</dbReference>
<reference evidence="14" key="1">
    <citation type="submission" date="2017-02" db="EMBL/GenBank/DDBJ databases">
        <authorList>
            <person name="Varghese N."/>
            <person name="Submissions S."/>
        </authorList>
    </citation>
    <scope>NUCLEOTIDE SEQUENCE [LARGE SCALE GENOMIC DNA]</scope>
    <source>
        <strain evidence="14">ATCC 700200</strain>
    </source>
</reference>
<dbReference type="OrthoDB" id="9770610at2"/>
<evidence type="ECO:0000256" key="8">
    <source>
        <dbReference type="ARBA" id="ARBA00048668"/>
    </source>
</evidence>
<dbReference type="PANTHER" id="PTHR11098">
    <property type="entry name" value="NICOTINATE PHOSPHORIBOSYLTRANSFERASE"/>
    <property type="match status" value="1"/>
</dbReference>
<feature type="domain" description="Nicotinate phosphoribosyltransferase N-terminal" evidence="11">
    <location>
        <begin position="7"/>
        <end position="137"/>
    </location>
</feature>
<dbReference type="NCBIfam" id="TIGR01513">
    <property type="entry name" value="NAPRTase_put"/>
    <property type="match status" value="1"/>
</dbReference>
<proteinExistence type="inferred from homology"/>
<dbReference type="RefSeq" id="WP_078812350.1">
    <property type="nucleotide sequence ID" value="NZ_FUYE01000003.1"/>
</dbReference>
<dbReference type="PIRSF" id="PIRSF000484">
    <property type="entry name" value="NAPRT"/>
    <property type="match status" value="1"/>
</dbReference>
<dbReference type="GO" id="GO:0004516">
    <property type="term" value="F:nicotinate phosphoribosyltransferase activity"/>
    <property type="evidence" value="ECO:0007669"/>
    <property type="project" value="UniProtKB-UniRule"/>
</dbReference>
<dbReference type="NCBIfam" id="NF006695">
    <property type="entry name" value="PRK09243.1-2"/>
    <property type="match status" value="1"/>
</dbReference>
<evidence type="ECO:0000259" key="10">
    <source>
        <dbReference type="Pfam" id="PF04095"/>
    </source>
</evidence>
<keyword evidence="5 9" id="KW-0436">Ligase</keyword>
<evidence type="ECO:0000256" key="9">
    <source>
        <dbReference type="RuleBase" id="RU365100"/>
    </source>
</evidence>
<feature type="domain" description="Nicotinate/nicotinamide phosphoribosyltransferase" evidence="10">
    <location>
        <begin position="160"/>
        <end position="334"/>
    </location>
</feature>
<dbReference type="Gene3D" id="3.20.140.10">
    <property type="entry name" value="nicotinate phosphoribosyltransferase"/>
    <property type="match status" value="1"/>
</dbReference>
<dbReference type="NCBIfam" id="NF009131">
    <property type="entry name" value="PRK12484.1"/>
    <property type="match status" value="1"/>
</dbReference>
<keyword evidence="7 9" id="KW-0808">Transferase</keyword>
<dbReference type="FunFam" id="3.20.20.70:FF:000076">
    <property type="entry name" value="Nicotinate phosphoribosyltransferase"/>
    <property type="match status" value="1"/>
</dbReference>
<keyword evidence="4" id="KW-0597">Phosphoprotein</keyword>
<dbReference type="Pfam" id="PF17767">
    <property type="entry name" value="NAPRTase_N"/>
    <property type="match status" value="1"/>
</dbReference>
<dbReference type="CDD" id="cd01570">
    <property type="entry name" value="NAPRTase_A"/>
    <property type="match status" value="1"/>
</dbReference>
<evidence type="ECO:0000256" key="3">
    <source>
        <dbReference type="ARBA" id="ARBA00013236"/>
    </source>
</evidence>
<evidence type="ECO:0000313" key="13">
    <source>
        <dbReference type="EMBL" id="SKA85414.1"/>
    </source>
</evidence>
<keyword evidence="6 9" id="KW-0662">Pyridine nucleotide biosynthesis</keyword>
<dbReference type="UniPathway" id="UPA00253">
    <property type="reaction ID" value="UER00457"/>
</dbReference>
<comment type="PTM">
    <text evidence="9">Transiently phosphorylated on a His residue during the reaction cycle. Phosphorylation strongly increases the affinity for substrates and increases the rate of nicotinate D-ribonucleotide production. Dephosphorylation regenerates the low-affinity form of the enzyme, leading to product release.</text>
</comment>
<dbReference type="InterPro" id="IPR013785">
    <property type="entry name" value="Aldolase_TIM"/>
</dbReference>
<dbReference type="SUPFAM" id="SSF51690">
    <property type="entry name" value="Nicotinate/Quinolinate PRTase C-terminal domain-like"/>
    <property type="match status" value="1"/>
</dbReference>
<dbReference type="InterPro" id="IPR007229">
    <property type="entry name" value="Nic_PRibTrfase-Fam"/>
</dbReference>
<gene>
    <name evidence="13" type="ORF">SAMN02745166_01143</name>
</gene>
<evidence type="ECO:0000256" key="6">
    <source>
        <dbReference type="ARBA" id="ARBA00022642"/>
    </source>
</evidence>
<dbReference type="PANTHER" id="PTHR11098:SF1">
    <property type="entry name" value="NICOTINATE PHOSPHORIBOSYLTRANSFERASE"/>
    <property type="match status" value="1"/>
</dbReference>
<dbReference type="InterPro" id="IPR041619">
    <property type="entry name" value="NAPRTase_C"/>
</dbReference>
<evidence type="ECO:0000256" key="1">
    <source>
        <dbReference type="ARBA" id="ARBA00004952"/>
    </source>
</evidence>
<dbReference type="GO" id="GO:0034355">
    <property type="term" value="P:NAD+ biosynthetic process via the salvage pathway"/>
    <property type="evidence" value="ECO:0007669"/>
    <property type="project" value="UniProtKB-ARBA"/>
</dbReference>
<evidence type="ECO:0000256" key="7">
    <source>
        <dbReference type="ARBA" id="ARBA00022679"/>
    </source>
</evidence>
<organism evidence="13 14">
    <name type="scientific">Prosthecobacter debontii</name>
    <dbReference type="NCBI Taxonomy" id="48467"/>
    <lineage>
        <taxon>Bacteria</taxon>
        <taxon>Pseudomonadati</taxon>
        <taxon>Verrucomicrobiota</taxon>
        <taxon>Verrucomicrobiia</taxon>
        <taxon>Verrucomicrobiales</taxon>
        <taxon>Verrucomicrobiaceae</taxon>
        <taxon>Prosthecobacter</taxon>
    </lineage>
</organism>
<dbReference type="AlphaFoldDB" id="A0A1T4X700"/>
<name>A0A1T4X700_9BACT</name>
<dbReference type="SUPFAM" id="SSF54675">
    <property type="entry name" value="Nicotinate/Quinolinate PRTase N-terminal domain-like"/>
    <property type="match status" value="1"/>
</dbReference>
<comment type="catalytic activity">
    <reaction evidence="8 9">
        <text>5-phospho-alpha-D-ribose 1-diphosphate + nicotinate + ATP + H2O = nicotinate beta-D-ribonucleotide + ADP + phosphate + diphosphate</text>
        <dbReference type="Rhea" id="RHEA:36163"/>
        <dbReference type="ChEBI" id="CHEBI:15377"/>
        <dbReference type="ChEBI" id="CHEBI:30616"/>
        <dbReference type="ChEBI" id="CHEBI:32544"/>
        <dbReference type="ChEBI" id="CHEBI:33019"/>
        <dbReference type="ChEBI" id="CHEBI:43474"/>
        <dbReference type="ChEBI" id="CHEBI:57502"/>
        <dbReference type="ChEBI" id="CHEBI:58017"/>
        <dbReference type="ChEBI" id="CHEBI:456216"/>
        <dbReference type="EC" id="6.3.4.21"/>
    </reaction>
</comment>
<dbReference type="Gene3D" id="3.20.20.70">
    <property type="entry name" value="Aldolase class I"/>
    <property type="match status" value="1"/>
</dbReference>
<dbReference type="InterPro" id="IPR041525">
    <property type="entry name" value="N/Namide_PRibTrfase"/>
</dbReference>
<evidence type="ECO:0000256" key="5">
    <source>
        <dbReference type="ARBA" id="ARBA00022598"/>
    </source>
</evidence>